<organism evidence="4 5">
    <name type="scientific">Zizania palustris</name>
    <name type="common">Northern wild rice</name>
    <dbReference type="NCBI Taxonomy" id="103762"/>
    <lineage>
        <taxon>Eukaryota</taxon>
        <taxon>Viridiplantae</taxon>
        <taxon>Streptophyta</taxon>
        <taxon>Embryophyta</taxon>
        <taxon>Tracheophyta</taxon>
        <taxon>Spermatophyta</taxon>
        <taxon>Magnoliopsida</taxon>
        <taxon>Liliopsida</taxon>
        <taxon>Poales</taxon>
        <taxon>Poaceae</taxon>
        <taxon>BOP clade</taxon>
        <taxon>Oryzoideae</taxon>
        <taxon>Oryzeae</taxon>
        <taxon>Zizaniinae</taxon>
        <taxon>Zizania</taxon>
    </lineage>
</organism>
<dbReference type="InterPro" id="IPR022764">
    <property type="entry name" value="Peptidase_S54_rhomboid_dom"/>
</dbReference>
<dbReference type="AlphaFoldDB" id="A0A8J5S5U5"/>
<feature type="region of interest" description="Disordered" evidence="1">
    <location>
        <begin position="85"/>
        <end position="105"/>
    </location>
</feature>
<reference evidence="4" key="1">
    <citation type="journal article" date="2021" name="bioRxiv">
        <title>Whole Genome Assembly and Annotation of Northern Wild Rice, Zizania palustris L., Supports a Whole Genome Duplication in the Zizania Genus.</title>
        <authorList>
            <person name="Haas M."/>
            <person name="Kono T."/>
            <person name="Macchietto M."/>
            <person name="Millas R."/>
            <person name="McGilp L."/>
            <person name="Shao M."/>
            <person name="Duquette J."/>
            <person name="Hirsch C.N."/>
            <person name="Kimball J."/>
        </authorList>
    </citation>
    <scope>NUCLEOTIDE SEQUENCE</scope>
    <source>
        <tissue evidence="4">Fresh leaf tissue</tissue>
    </source>
</reference>
<comment type="caution">
    <text evidence="4">The sequence shown here is derived from an EMBL/GenBank/DDBJ whole genome shotgun (WGS) entry which is preliminary data.</text>
</comment>
<dbReference type="OrthoDB" id="418595at2759"/>
<sequence length="459" mass="50850">MSRFENHALIECDIQYDLNKTNAQLAHNMVQPLFFKWNGSIKHLASSLLLGSSSLPRKKRAAGAWHLNLMAGVIRWKMVCSKQHGRAPSGRLQGAGASTPRDSLSVTTPGRCRHHYYYLHIGCLGEHSRSRSFMHVVPKVHSDDVDGSCSSQVTDEHGETLSDASQRKEGSQLAVLRCYFCKLNSGTAHKPYSFDHRKDDEKAGPSSTKVEEADVPGDDYGNFKKTSDSLEVHFNRRDAGAKGYLNTAADDYTADYLIFDEKTLFLDMQTDDQTSSFCLTNLLAAINIAVLLFEIASPVRNSDIENLSLPLMYGAKINDLILSGEWWRLLTPMCLHSGLLHIALGCWVLLTFGPRVCRVYGQVTFLLVYILGGVCGNLTSYVHTSELTVCGTGPVFALIGAWLVYQSQNKDAVDKNVSETMFRQAVVATALSFLLSSFGRIDNCNTQINELMLVDCKES</sequence>
<feature type="compositionally biased region" description="Basic and acidic residues" evidence="1">
    <location>
        <begin position="192"/>
        <end position="203"/>
    </location>
</feature>
<protein>
    <recommendedName>
        <fullName evidence="3">Peptidase S54 rhomboid domain-containing protein</fullName>
    </recommendedName>
</protein>
<evidence type="ECO:0000259" key="3">
    <source>
        <dbReference type="Pfam" id="PF01694"/>
    </source>
</evidence>
<proteinExistence type="predicted"/>
<feature type="transmembrane region" description="Helical" evidence="2">
    <location>
        <begin position="359"/>
        <end position="379"/>
    </location>
</feature>
<reference evidence="4" key="2">
    <citation type="submission" date="2021-02" db="EMBL/GenBank/DDBJ databases">
        <authorList>
            <person name="Kimball J.A."/>
            <person name="Haas M.W."/>
            <person name="Macchietto M."/>
            <person name="Kono T."/>
            <person name="Duquette J."/>
            <person name="Shao M."/>
        </authorList>
    </citation>
    <scope>NUCLEOTIDE SEQUENCE</scope>
    <source>
        <tissue evidence="4">Fresh leaf tissue</tissue>
    </source>
</reference>
<evidence type="ECO:0000313" key="5">
    <source>
        <dbReference type="Proteomes" id="UP000729402"/>
    </source>
</evidence>
<feature type="compositionally biased region" description="Basic and acidic residues" evidence="1">
    <location>
        <begin position="154"/>
        <end position="166"/>
    </location>
</feature>
<feature type="domain" description="Peptidase S54 rhomboid" evidence="3">
    <location>
        <begin position="324"/>
        <end position="436"/>
    </location>
</feature>
<dbReference type="Proteomes" id="UP000729402">
    <property type="component" value="Unassembled WGS sequence"/>
</dbReference>
<feature type="transmembrane region" description="Helical" evidence="2">
    <location>
        <begin position="385"/>
        <end position="405"/>
    </location>
</feature>
<dbReference type="Pfam" id="PF01694">
    <property type="entry name" value="Rhomboid"/>
    <property type="match status" value="1"/>
</dbReference>
<keyword evidence="2" id="KW-1133">Transmembrane helix</keyword>
<evidence type="ECO:0000313" key="4">
    <source>
        <dbReference type="EMBL" id="KAG8058868.1"/>
    </source>
</evidence>
<evidence type="ECO:0000256" key="2">
    <source>
        <dbReference type="SAM" id="Phobius"/>
    </source>
</evidence>
<dbReference type="GO" id="GO:0004252">
    <property type="term" value="F:serine-type endopeptidase activity"/>
    <property type="evidence" value="ECO:0007669"/>
    <property type="project" value="InterPro"/>
</dbReference>
<keyword evidence="2" id="KW-0812">Transmembrane</keyword>
<name>A0A8J5S5U5_ZIZPA</name>
<dbReference type="InterPro" id="IPR050925">
    <property type="entry name" value="Rhomboid_protease_S54"/>
</dbReference>
<accession>A0A8J5S5U5</accession>
<dbReference type="PANTHER" id="PTHR43731">
    <property type="entry name" value="RHOMBOID PROTEASE"/>
    <property type="match status" value="1"/>
</dbReference>
<feature type="region of interest" description="Disordered" evidence="1">
    <location>
        <begin position="192"/>
        <end position="218"/>
    </location>
</feature>
<keyword evidence="5" id="KW-1185">Reference proteome</keyword>
<keyword evidence="2" id="KW-0472">Membrane</keyword>
<dbReference type="FunFam" id="1.20.1540.10:FF:000017">
    <property type="entry name" value="RHOMBOID-like protein 9, chloroplastic"/>
    <property type="match status" value="1"/>
</dbReference>
<dbReference type="GO" id="GO:0016020">
    <property type="term" value="C:membrane"/>
    <property type="evidence" value="ECO:0007669"/>
    <property type="project" value="InterPro"/>
</dbReference>
<dbReference type="PANTHER" id="PTHR43731:SF30">
    <property type="entry name" value="RHOMBOID-LIKE PROTEIN 9, CHLOROPLASTIC"/>
    <property type="match status" value="1"/>
</dbReference>
<feature type="region of interest" description="Disordered" evidence="1">
    <location>
        <begin position="145"/>
        <end position="166"/>
    </location>
</feature>
<evidence type="ECO:0000256" key="1">
    <source>
        <dbReference type="SAM" id="MobiDB-lite"/>
    </source>
</evidence>
<dbReference type="EMBL" id="JAAALK010000287">
    <property type="protein sequence ID" value="KAG8058868.1"/>
    <property type="molecule type" value="Genomic_DNA"/>
</dbReference>
<gene>
    <name evidence="4" type="ORF">GUJ93_ZPchr0002g23743</name>
</gene>